<comment type="similarity">
    <text evidence="2">Belongs to the zinc-containing alcohol dehydrogenase family.</text>
</comment>
<dbReference type="Pfam" id="PF00107">
    <property type="entry name" value="ADH_zinc_N"/>
    <property type="match status" value="1"/>
</dbReference>
<evidence type="ECO:0000259" key="7">
    <source>
        <dbReference type="Pfam" id="PF08240"/>
    </source>
</evidence>
<name>A0A812TS03_SYMPI</name>
<dbReference type="AlphaFoldDB" id="A0A812TS03"/>
<proteinExistence type="inferred from homology"/>
<evidence type="ECO:0000256" key="1">
    <source>
        <dbReference type="ARBA" id="ARBA00001947"/>
    </source>
</evidence>
<dbReference type="GO" id="GO:0016491">
    <property type="term" value="F:oxidoreductase activity"/>
    <property type="evidence" value="ECO:0007669"/>
    <property type="project" value="UniProtKB-KW"/>
</dbReference>
<keyword evidence="5" id="KW-0560">Oxidoreductase</keyword>
<comment type="caution">
    <text evidence="8">The sequence shown here is derived from an EMBL/GenBank/DDBJ whole genome shotgun (WGS) entry which is preliminary data.</text>
</comment>
<dbReference type="Gene3D" id="3.40.50.720">
    <property type="entry name" value="NAD(P)-binding Rossmann-like Domain"/>
    <property type="match status" value="1"/>
</dbReference>
<feature type="domain" description="Alcohol dehydrogenase-like N-terminal" evidence="7">
    <location>
        <begin position="13"/>
        <end position="124"/>
    </location>
</feature>
<dbReference type="GO" id="GO:0046872">
    <property type="term" value="F:metal ion binding"/>
    <property type="evidence" value="ECO:0007669"/>
    <property type="project" value="UniProtKB-KW"/>
</dbReference>
<dbReference type="Gene3D" id="3.90.180.10">
    <property type="entry name" value="Medium-chain alcohol dehydrogenases, catalytic domain"/>
    <property type="match status" value="1"/>
</dbReference>
<dbReference type="InterPro" id="IPR011032">
    <property type="entry name" value="GroES-like_sf"/>
</dbReference>
<dbReference type="InterPro" id="IPR013149">
    <property type="entry name" value="ADH-like_C"/>
</dbReference>
<feature type="domain" description="Alcohol dehydrogenase-like C-terminal" evidence="6">
    <location>
        <begin position="174"/>
        <end position="299"/>
    </location>
</feature>
<dbReference type="Pfam" id="PF08240">
    <property type="entry name" value="ADH_N"/>
    <property type="match status" value="1"/>
</dbReference>
<keyword evidence="3" id="KW-0479">Metal-binding</keyword>
<dbReference type="Proteomes" id="UP000649617">
    <property type="component" value="Unassembled WGS sequence"/>
</dbReference>
<gene>
    <name evidence="8" type="ORF">SPIL2461_LOCUS14146</name>
</gene>
<evidence type="ECO:0000256" key="2">
    <source>
        <dbReference type="ARBA" id="ARBA00008072"/>
    </source>
</evidence>
<dbReference type="InterPro" id="IPR013154">
    <property type="entry name" value="ADH-like_N"/>
</dbReference>
<keyword evidence="4" id="KW-0862">Zinc</keyword>
<reference evidence="8" key="1">
    <citation type="submission" date="2021-02" db="EMBL/GenBank/DDBJ databases">
        <authorList>
            <person name="Dougan E. K."/>
            <person name="Rhodes N."/>
            <person name="Thang M."/>
            <person name="Chan C."/>
        </authorList>
    </citation>
    <scope>NUCLEOTIDE SEQUENCE</scope>
</reference>
<accession>A0A812TS03</accession>
<evidence type="ECO:0000256" key="5">
    <source>
        <dbReference type="ARBA" id="ARBA00023002"/>
    </source>
</evidence>
<dbReference type="OrthoDB" id="426821at2759"/>
<protein>
    <recommendedName>
        <fullName evidence="10">D-xylulose reductase A</fullName>
    </recommendedName>
</protein>
<evidence type="ECO:0000259" key="6">
    <source>
        <dbReference type="Pfam" id="PF00107"/>
    </source>
</evidence>
<dbReference type="PANTHER" id="PTHR43161">
    <property type="entry name" value="SORBITOL DEHYDROGENASE"/>
    <property type="match status" value="1"/>
</dbReference>
<sequence>MALIEEEVPMLETGEVLVRITHAGLCGSDLHYFRHGGLGSFKTALPMYMGHEPAGVIADANNCDGWAVGDRVAVVPNCPCLSSKMSMQGKQHLCERGTFMGAGKTPGCFANFVSVNTLQLVRIPSHVPLELAMLAEPLSVALHSLKLTQTAILDTFQAMSFALDGDVCILGAGAIGLCHLLLLKHAGARHVHMVEPLEERRSFALRLGASSAMPSDGCAAHLKASIGKGCEIVFDCAGTEGSFHAALQVAANAAQVVLVGIPEVDFLQYNPHVARTKELTILNARRANQTLATCLELLSSSVQLREKCLAMLTHRKVQSAFEMASSYADGVIKIALLPEIEKRSFTRIGLIGGTAHSVAYLRHLQEAGLEVMLVAVESAEVWPQRDESERQLSALCHDIEVPYFFSLANIPPGLEELRLDMLIDAGFNLQFGDAIVDMCTVDVGATDSAWEAVAASFGCTWCVLMLVQRQIFLKDMSMLGTWRASQRAGAHQQGCYAECLAIPNEGWVSWHWRGSFIQRFARSQQLDQFLTARERLQRFAAAQLGEVLPFVAYW</sequence>
<evidence type="ECO:0000313" key="8">
    <source>
        <dbReference type="EMBL" id="CAE7535610.1"/>
    </source>
</evidence>
<organism evidence="8 9">
    <name type="scientific">Symbiodinium pilosum</name>
    <name type="common">Dinoflagellate</name>
    <dbReference type="NCBI Taxonomy" id="2952"/>
    <lineage>
        <taxon>Eukaryota</taxon>
        <taxon>Sar</taxon>
        <taxon>Alveolata</taxon>
        <taxon>Dinophyceae</taxon>
        <taxon>Suessiales</taxon>
        <taxon>Symbiodiniaceae</taxon>
        <taxon>Symbiodinium</taxon>
    </lineage>
</organism>
<dbReference type="InterPro" id="IPR036291">
    <property type="entry name" value="NAD(P)-bd_dom_sf"/>
</dbReference>
<keyword evidence="9" id="KW-1185">Reference proteome</keyword>
<comment type="cofactor">
    <cofactor evidence="1">
        <name>Zn(2+)</name>
        <dbReference type="ChEBI" id="CHEBI:29105"/>
    </cofactor>
</comment>
<evidence type="ECO:0000256" key="3">
    <source>
        <dbReference type="ARBA" id="ARBA00022723"/>
    </source>
</evidence>
<evidence type="ECO:0000256" key="4">
    <source>
        <dbReference type="ARBA" id="ARBA00022833"/>
    </source>
</evidence>
<evidence type="ECO:0000313" key="9">
    <source>
        <dbReference type="Proteomes" id="UP000649617"/>
    </source>
</evidence>
<evidence type="ECO:0008006" key="10">
    <source>
        <dbReference type="Google" id="ProtNLM"/>
    </source>
</evidence>
<dbReference type="EMBL" id="CAJNIZ010032223">
    <property type="protein sequence ID" value="CAE7535610.1"/>
    <property type="molecule type" value="Genomic_DNA"/>
</dbReference>
<dbReference type="SUPFAM" id="SSF50129">
    <property type="entry name" value="GroES-like"/>
    <property type="match status" value="1"/>
</dbReference>
<dbReference type="SUPFAM" id="SSF51735">
    <property type="entry name" value="NAD(P)-binding Rossmann-fold domains"/>
    <property type="match status" value="1"/>
</dbReference>